<feature type="coiled-coil region" evidence="2">
    <location>
        <begin position="115"/>
        <end position="149"/>
    </location>
</feature>
<dbReference type="KEGG" id="mbr:MONBRDRAFT_31454"/>
<dbReference type="EMBL" id="CH991545">
    <property type="protein sequence ID" value="EDQ91207.1"/>
    <property type="molecule type" value="Genomic_DNA"/>
</dbReference>
<reference evidence="4 5" key="1">
    <citation type="journal article" date="2008" name="Nature">
        <title>The genome of the choanoflagellate Monosiga brevicollis and the origin of metazoans.</title>
        <authorList>
            <consortium name="JGI Sequencing"/>
            <person name="King N."/>
            <person name="Westbrook M.J."/>
            <person name="Young S.L."/>
            <person name="Kuo A."/>
            <person name="Abedin M."/>
            <person name="Chapman J."/>
            <person name="Fairclough S."/>
            <person name="Hellsten U."/>
            <person name="Isogai Y."/>
            <person name="Letunic I."/>
            <person name="Marr M."/>
            <person name="Pincus D."/>
            <person name="Putnam N."/>
            <person name="Rokas A."/>
            <person name="Wright K.J."/>
            <person name="Zuzow R."/>
            <person name="Dirks W."/>
            <person name="Good M."/>
            <person name="Goodstein D."/>
            <person name="Lemons D."/>
            <person name="Li W."/>
            <person name="Lyons J.B."/>
            <person name="Morris A."/>
            <person name="Nichols S."/>
            <person name="Richter D.J."/>
            <person name="Salamov A."/>
            <person name="Bork P."/>
            <person name="Lim W.A."/>
            <person name="Manning G."/>
            <person name="Miller W.T."/>
            <person name="McGinnis W."/>
            <person name="Shapiro H."/>
            <person name="Tjian R."/>
            <person name="Grigoriev I.V."/>
            <person name="Rokhsar D."/>
        </authorList>
    </citation>
    <scope>NUCLEOTIDE SEQUENCE [LARGE SCALE GENOMIC DNA]</scope>
    <source>
        <strain evidence="5">MX1 / ATCC 50154</strain>
    </source>
</reference>
<feature type="coiled-coil region" evidence="2">
    <location>
        <begin position="215"/>
        <end position="271"/>
    </location>
</feature>
<gene>
    <name evidence="4" type="ORF">MONBRDRAFT_31454</name>
</gene>
<dbReference type="Pfam" id="PF15739">
    <property type="entry name" value="TSNAXIP1_N"/>
    <property type="match status" value="1"/>
</dbReference>
<dbReference type="GeneID" id="5889109"/>
<keyword evidence="5" id="KW-1185">Reference proteome</keyword>
<evidence type="ECO:0000313" key="4">
    <source>
        <dbReference type="EMBL" id="EDQ91207.1"/>
    </source>
</evidence>
<dbReference type="InterPro" id="IPR032755">
    <property type="entry name" value="TSNAXIP1_N"/>
</dbReference>
<feature type="domain" description="Translin-associated factor X-interacting protein 1 N-terminal" evidence="3">
    <location>
        <begin position="32"/>
        <end position="107"/>
    </location>
</feature>
<dbReference type="InParanoid" id="A9UT94"/>
<proteinExistence type="predicted"/>
<keyword evidence="1 2" id="KW-0175">Coiled coil</keyword>
<organism evidence="4 5">
    <name type="scientific">Monosiga brevicollis</name>
    <name type="common">Choanoflagellate</name>
    <dbReference type="NCBI Taxonomy" id="81824"/>
    <lineage>
        <taxon>Eukaryota</taxon>
        <taxon>Choanoflagellata</taxon>
        <taxon>Craspedida</taxon>
        <taxon>Salpingoecidae</taxon>
        <taxon>Monosiga</taxon>
    </lineage>
</organism>
<evidence type="ECO:0000259" key="3">
    <source>
        <dbReference type="Pfam" id="PF15739"/>
    </source>
</evidence>
<evidence type="ECO:0000313" key="5">
    <source>
        <dbReference type="Proteomes" id="UP000001357"/>
    </source>
</evidence>
<dbReference type="RefSeq" id="XP_001743629.1">
    <property type="nucleotide sequence ID" value="XM_001743577.1"/>
</dbReference>
<evidence type="ECO:0000256" key="1">
    <source>
        <dbReference type="ARBA" id="ARBA00023054"/>
    </source>
</evidence>
<accession>A9UT94</accession>
<sequence>MEAGRSSSSGAGLSASPPASKALPFLQNNRLPVAVRLQPHRDAFQQLCEATPAYQPLLARLRTEYDAVIMDLDARIQELVALRQQSALTEQRHLQEVDRLREHARNEHASATVHVDDSRRQIREQQHRIADLEAQVQRLSDELVLESERGRNEKAARLLMVNRLHQYSAEGLVATPSHNLSGSANAALHAQSVNLQASPLPSGLHMADSVIEAELATLQLKNQQLQTELDRVVTNFREAVTVRDPQMQQRLLEAENNLAAARLENHDLHARVETLSSTHEQMKARMEREAKLLLTTQVELARVRQKLEAAGLEDVAFLCYTRTF</sequence>
<name>A9UT94_MONBE</name>
<dbReference type="AlphaFoldDB" id="A9UT94"/>
<protein>
    <recommendedName>
        <fullName evidence="3">Translin-associated factor X-interacting protein 1 N-terminal domain-containing protein</fullName>
    </recommendedName>
</protein>
<dbReference type="Proteomes" id="UP000001357">
    <property type="component" value="Unassembled WGS sequence"/>
</dbReference>
<evidence type="ECO:0000256" key="2">
    <source>
        <dbReference type="SAM" id="Coils"/>
    </source>
</evidence>